<sequence length="162" mass="18561">MLKKILGLKKFFMWETEIKVAVGIIVVFALLSVFELNKVLAFSKVRLEIRQPKEASYILRDGEENMFSASNNPAGCAAEPGKVSYFSNLRLAALISNPRVMTLPESVHSRNENKEYVFEITKFGRTATYFYSPDMLPPELKKIKNELQSPWEDKLKKFGFES</sequence>
<comment type="caution">
    <text evidence="2">The sequence shown here is derived from an EMBL/GenBank/DDBJ whole genome shotgun (WGS) entry which is preliminary data.</text>
</comment>
<keyword evidence="1" id="KW-1133">Transmembrane helix</keyword>
<evidence type="ECO:0000256" key="1">
    <source>
        <dbReference type="SAM" id="Phobius"/>
    </source>
</evidence>
<evidence type="ECO:0000313" key="2">
    <source>
        <dbReference type="EMBL" id="KKS09608.1"/>
    </source>
</evidence>
<reference evidence="2 3" key="1">
    <citation type="journal article" date="2015" name="Nature">
        <title>rRNA introns, odd ribosomes, and small enigmatic genomes across a large radiation of phyla.</title>
        <authorList>
            <person name="Brown C.T."/>
            <person name="Hug L.A."/>
            <person name="Thomas B.C."/>
            <person name="Sharon I."/>
            <person name="Castelle C.J."/>
            <person name="Singh A."/>
            <person name="Wilkins M.J."/>
            <person name="Williams K.H."/>
            <person name="Banfield J.F."/>
        </authorList>
    </citation>
    <scope>NUCLEOTIDE SEQUENCE [LARGE SCALE GENOMIC DNA]</scope>
</reference>
<evidence type="ECO:0000313" key="3">
    <source>
        <dbReference type="Proteomes" id="UP000033869"/>
    </source>
</evidence>
<organism evidence="2 3">
    <name type="scientific">candidate division CPR2 bacterium GW2011_GWC1_41_48</name>
    <dbReference type="NCBI Taxonomy" id="1618344"/>
    <lineage>
        <taxon>Bacteria</taxon>
        <taxon>Bacteria division CPR2</taxon>
    </lineage>
</organism>
<dbReference type="EMBL" id="LCBL01000001">
    <property type="protein sequence ID" value="KKS09608.1"/>
    <property type="molecule type" value="Genomic_DNA"/>
</dbReference>
<gene>
    <name evidence="2" type="ORF">UU65_C0001G0013</name>
</gene>
<keyword evidence="1" id="KW-0812">Transmembrane</keyword>
<feature type="transmembrane region" description="Helical" evidence="1">
    <location>
        <begin position="20"/>
        <end position="40"/>
    </location>
</feature>
<name>A0A0G0Z9C0_UNCC2</name>
<accession>A0A0G0Z9C0</accession>
<dbReference type="Proteomes" id="UP000033869">
    <property type="component" value="Unassembled WGS sequence"/>
</dbReference>
<dbReference type="AlphaFoldDB" id="A0A0G0Z9C0"/>
<proteinExistence type="predicted"/>
<protein>
    <submittedName>
        <fullName evidence="2">Uncharacterized protein</fullName>
    </submittedName>
</protein>
<keyword evidence="1" id="KW-0472">Membrane</keyword>